<proteinExistence type="predicted"/>
<gene>
    <name evidence="2" type="ORF">H8E19_17805</name>
</gene>
<feature type="region of interest" description="Disordered" evidence="1">
    <location>
        <begin position="31"/>
        <end position="57"/>
    </location>
</feature>
<feature type="compositionally biased region" description="Basic residues" evidence="1">
    <location>
        <begin position="36"/>
        <end position="51"/>
    </location>
</feature>
<reference evidence="2 3" key="1">
    <citation type="submission" date="2020-08" db="EMBL/GenBank/DDBJ databases">
        <title>Bridging the membrane lipid divide: bacteria of the FCB group superphylum have the potential to synthesize archaeal ether lipids.</title>
        <authorList>
            <person name="Villanueva L."/>
            <person name="Von Meijenfeldt F.A.B."/>
            <person name="Westbye A.B."/>
            <person name="Yadav S."/>
            <person name="Hopmans E.C."/>
            <person name="Dutilh B.E."/>
            <person name="Sinninghe Damste J.S."/>
        </authorList>
    </citation>
    <scope>NUCLEOTIDE SEQUENCE [LARGE SCALE GENOMIC DNA]</scope>
    <source>
        <strain evidence="2">NIOZ-UU27</strain>
    </source>
</reference>
<evidence type="ECO:0000256" key="1">
    <source>
        <dbReference type="SAM" id="MobiDB-lite"/>
    </source>
</evidence>
<protein>
    <recommendedName>
        <fullName evidence="4">Replication protein A C-terminal domain-containing protein</fullName>
    </recommendedName>
</protein>
<comment type="caution">
    <text evidence="2">The sequence shown here is derived from an EMBL/GenBank/DDBJ whole genome shotgun (WGS) entry which is preliminary data.</text>
</comment>
<dbReference type="AlphaFoldDB" id="A0A8J6N460"/>
<evidence type="ECO:0008006" key="4">
    <source>
        <dbReference type="Google" id="ProtNLM"/>
    </source>
</evidence>
<accession>A0A8J6N460</accession>
<dbReference type="Proteomes" id="UP000650524">
    <property type="component" value="Unassembled WGS sequence"/>
</dbReference>
<organism evidence="2 3">
    <name type="scientific">Candidatus Desulfacyla euxinica</name>
    <dbReference type="NCBI Taxonomy" id="2841693"/>
    <lineage>
        <taxon>Bacteria</taxon>
        <taxon>Deltaproteobacteria</taxon>
        <taxon>Candidatus Desulfacyla</taxon>
    </lineage>
</organism>
<evidence type="ECO:0000313" key="2">
    <source>
        <dbReference type="EMBL" id="MBC8179261.1"/>
    </source>
</evidence>
<sequence length="112" mass="12896">MKQMKKDLQGVLKSLKLATDRVEKLMKKVETLEKPRKLKKPKAKVPSKARTPKTTSDSDRVLAIIRRFKKGVDGATLRKKTGFEGRKMRDIVYRLKKRDKIKTVGKGLYLKA</sequence>
<evidence type="ECO:0000313" key="3">
    <source>
        <dbReference type="Proteomes" id="UP000650524"/>
    </source>
</evidence>
<name>A0A8J6N460_9DELT</name>
<dbReference type="EMBL" id="JACNJD010000364">
    <property type="protein sequence ID" value="MBC8179261.1"/>
    <property type="molecule type" value="Genomic_DNA"/>
</dbReference>